<dbReference type="RefSeq" id="XP_011633937.2">
    <property type="nucleotide sequence ID" value="XM_011635635.2"/>
</dbReference>
<proteinExistence type="predicted"/>
<gene>
    <name evidence="3 4" type="primary">LOC105425076</name>
</gene>
<dbReference type="AlphaFoldDB" id="A0A6I9WQ59"/>
<sequence>MVKLMEEPECTWLEYAIRKIYRTFHNYVVARKKLKDAEELSDINSGTEIKENLKKSRKIRAAKVIDKSSNEESSDDEMALISQLPKFSNKHSMTAEITKKALKITKDAQKGLHCNENVLDASAEQSFDDEINNTNVPIRQRDETSNPLMNKFALQ</sequence>
<dbReference type="GeneID" id="105425076"/>
<evidence type="ECO:0000313" key="2">
    <source>
        <dbReference type="Proteomes" id="UP000504615"/>
    </source>
</evidence>
<dbReference type="KEGG" id="pbar:105425076"/>
<evidence type="ECO:0000313" key="4">
    <source>
        <dbReference type="RefSeq" id="XP_025073537.1"/>
    </source>
</evidence>
<dbReference type="Proteomes" id="UP000504615">
    <property type="component" value="Unplaced"/>
</dbReference>
<accession>A0A6I9WQ59</accession>
<name>A0A6I9WQ59_9HYME</name>
<evidence type="ECO:0000256" key="1">
    <source>
        <dbReference type="SAM" id="MobiDB-lite"/>
    </source>
</evidence>
<dbReference type="OrthoDB" id="7554374at2759"/>
<evidence type="ECO:0000313" key="3">
    <source>
        <dbReference type="RefSeq" id="XP_011633937.2"/>
    </source>
</evidence>
<dbReference type="RefSeq" id="XP_025073537.1">
    <property type="nucleotide sequence ID" value="XM_025217752.1"/>
</dbReference>
<protein>
    <submittedName>
        <fullName evidence="3 4">Uncharacterized protein LOC105425076</fullName>
    </submittedName>
</protein>
<keyword evidence="2" id="KW-1185">Reference proteome</keyword>
<feature type="region of interest" description="Disordered" evidence="1">
    <location>
        <begin position="135"/>
        <end position="155"/>
    </location>
</feature>
<organism evidence="2 3">
    <name type="scientific">Pogonomyrmex barbatus</name>
    <name type="common">red harvester ant</name>
    <dbReference type="NCBI Taxonomy" id="144034"/>
    <lineage>
        <taxon>Eukaryota</taxon>
        <taxon>Metazoa</taxon>
        <taxon>Ecdysozoa</taxon>
        <taxon>Arthropoda</taxon>
        <taxon>Hexapoda</taxon>
        <taxon>Insecta</taxon>
        <taxon>Pterygota</taxon>
        <taxon>Neoptera</taxon>
        <taxon>Endopterygota</taxon>
        <taxon>Hymenoptera</taxon>
        <taxon>Apocrita</taxon>
        <taxon>Aculeata</taxon>
        <taxon>Formicoidea</taxon>
        <taxon>Formicidae</taxon>
        <taxon>Myrmicinae</taxon>
        <taxon>Pogonomyrmex</taxon>
    </lineage>
</organism>
<reference evidence="3 4" key="1">
    <citation type="submission" date="2025-04" db="UniProtKB">
        <authorList>
            <consortium name="RefSeq"/>
        </authorList>
    </citation>
    <scope>IDENTIFICATION</scope>
</reference>